<dbReference type="Pfam" id="PF08436">
    <property type="entry name" value="DXP_redisom_C"/>
    <property type="match status" value="1"/>
</dbReference>
<evidence type="ECO:0000313" key="13">
    <source>
        <dbReference type="EMBL" id="OWU77470.1"/>
    </source>
</evidence>
<keyword evidence="7 9" id="KW-0414">Isoprene biosynthesis</keyword>
<dbReference type="InterPro" id="IPR026877">
    <property type="entry name" value="DXPR_C"/>
</dbReference>
<dbReference type="UniPathway" id="UPA00056">
    <property type="reaction ID" value="UER00092"/>
</dbReference>
<dbReference type="InterPro" id="IPR003821">
    <property type="entry name" value="DXP_reductoisomerase"/>
</dbReference>
<evidence type="ECO:0000256" key="8">
    <source>
        <dbReference type="ARBA" id="ARBA00048543"/>
    </source>
</evidence>
<comment type="cofactor">
    <cofactor evidence="9">
        <name>Mg(2+)</name>
        <dbReference type="ChEBI" id="CHEBI:18420"/>
    </cofactor>
    <cofactor evidence="9">
        <name>Mn(2+)</name>
        <dbReference type="ChEBI" id="CHEBI:29035"/>
    </cofactor>
</comment>
<comment type="pathway">
    <text evidence="1 9">Isoprenoid biosynthesis; isopentenyl diphosphate biosynthesis via DXP pathway; isopentenyl diphosphate from 1-deoxy-D-xylulose 5-phosphate: step 1/6.</text>
</comment>
<evidence type="ECO:0000256" key="9">
    <source>
        <dbReference type="HAMAP-Rule" id="MF_00183"/>
    </source>
</evidence>
<feature type="binding site" evidence="9">
    <location>
        <position position="11"/>
    </location>
    <ligand>
        <name>NADPH</name>
        <dbReference type="ChEBI" id="CHEBI:57783"/>
    </ligand>
</feature>
<feature type="binding site" evidence="9">
    <location>
        <position position="196"/>
    </location>
    <ligand>
        <name>1-deoxy-D-xylulose 5-phosphate</name>
        <dbReference type="ChEBI" id="CHEBI:57792"/>
    </ligand>
</feature>
<feature type="binding site" evidence="9">
    <location>
        <position position="123"/>
    </location>
    <ligand>
        <name>NADPH</name>
        <dbReference type="ChEBI" id="CHEBI:57783"/>
    </ligand>
</feature>
<feature type="binding site" evidence="9">
    <location>
        <position position="122"/>
    </location>
    <ligand>
        <name>1-deoxy-D-xylulose 5-phosphate</name>
        <dbReference type="ChEBI" id="CHEBI:57792"/>
    </ligand>
</feature>
<feature type="binding site" evidence="9">
    <location>
        <position position="173"/>
    </location>
    <ligand>
        <name>1-deoxy-D-xylulose 5-phosphate</name>
        <dbReference type="ChEBI" id="CHEBI:57792"/>
    </ligand>
</feature>
<keyword evidence="5 9" id="KW-0560">Oxidoreductase</keyword>
<keyword evidence="14" id="KW-1185">Reference proteome</keyword>
<evidence type="ECO:0000259" key="10">
    <source>
        <dbReference type="Pfam" id="PF02670"/>
    </source>
</evidence>
<evidence type="ECO:0000256" key="2">
    <source>
        <dbReference type="ARBA" id="ARBA00006825"/>
    </source>
</evidence>
<dbReference type="GO" id="GO:0016853">
    <property type="term" value="F:isomerase activity"/>
    <property type="evidence" value="ECO:0007669"/>
    <property type="project" value="UniProtKB-KW"/>
</dbReference>
<keyword evidence="4 9" id="KW-0521">NADP</keyword>
<evidence type="ECO:0000259" key="11">
    <source>
        <dbReference type="Pfam" id="PF08436"/>
    </source>
</evidence>
<feature type="binding site" evidence="9">
    <location>
        <position position="37"/>
    </location>
    <ligand>
        <name>NADPH</name>
        <dbReference type="ChEBI" id="CHEBI:57783"/>
    </ligand>
</feature>
<keyword evidence="9" id="KW-0460">Magnesium</keyword>
<feature type="binding site" evidence="9">
    <location>
        <position position="121"/>
    </location>
    <ligand>
        <name>NADPH</name>
        <dbReference type="ChEBI" id="CHEBI:57783"/>
    </ligand>
</feature>
<comment type="similarity">
    <text evidence="2 9">Belongs to the DXR family.</text>
</comment>
<dbReference type="GO" id="GO:0070402">
    <property type="term" value="F:NADPH binding"/>
    <property type="evidence" value="ECO:0007669"/>
    <property type="project" value="InterPro"/>
</dbReference>
<evidence type="ECO:0000313" key="14">
    <source>
        <dbReference type="Proteomes" id="UP000215377"/>
    </source>
</evidence>
<feature type="binding site" evidence="9">
    <location>
        <position position="149"/>
    </location>
    <ligand>
        <name>1-deoxy-D-xylulose 5-phosphate</name>
        <dbReference type="ChEBI" id="CHEBI:57792"/>
    </ligand>
</feature>
<dbReference type="GO" id="GO:0051484">
    <property type="term" value="P:isopentenyl diphosphate biosynthetic process, methylerythritol 4-phosphate pathway involved in terpenoid biosynthetic process"/>
    <property type="evidence" value="ECO:0007669"/>
    <property type="project" value="TreeGrafter"/>
</dbReference>
<accession>A0A225NT14</accession>
<dbReference type="PIRSF" id="PIRSF006205">
    <property type="entry name" value="Dxp_reductismrs"/>
    <property type="match status" value="1"/>
</dbReference>
<dbReference type="GO" id="GO:0030145">
    <property type="term" value="F:manganese ion binding"/>
    <property type="evidence" value="ECO:0007669"/>
    <property type="project" value="TreeGrafter"/>
</dbReference>
<dbReference type="PANTHER" id="PTHR30525:SF0">
    <property type="entry name" value="1-DEOXY-D-XYLULOSE 5-PHOSPHATE REDUCTOISOMERASE, CHLOROPLASTIC"/>
    <property type="match status" value="1"/>
</dbReference>
<name>A0A225NT14_9RHOB</name>
<comment type="caution">
    <text evidence="13">The sequence shown here is derived from an EMBL/GenBank/DDBJ whole genome shotgun (WGS) entry which is preliminary data.</text>
</comment>
<dbReference type="InterPro" id="IPR036291">
    <property type="entry name" value="NAD(P)-bd_dom_sf"/>
</dbReference>
<sequence length="390" mass="41694">MRRVSILGATGSIGQNTIDLIARAPEAYDVVALTGGRNIAQLAHDARRLKAEIAVTAHDECLDDLRAALEGSGVEAAAGAAALCEAAERPADWVMSAIVGAAGLAPGLAALRTGTTLALANKESLVCAGGLILETARRNGARILPVDSEHSAIFQALRGEDMDAVERIILTASGGAFRDWPIEDLGRASLSEASTHPNWDMGQRITIDSASMFNKAMEVIETREFFGVPPEMIEVVVHPESMIHALVGFRDGALMAHVGPADMRHAIGYALHWPERQGLPVERLDLARIGSLSFRTPEPERYPALKLARQAMERGGLAGAVFNAAKEQALDHFIEGRVSFTGMAEVVEEVLTRLDADTDVVDAAMTLDNVTRTDHLARQCARNVMAERAG</sequence>
<dbReference type="Pfam" id="PF13288">
    <property type="entry name" value="DXPR_C"/>
    <property type="match status" value="1"/>
</dbReference>
<comment type="catalytic activity">
    <reaction evidence="8">
        <text>2-C-methyl-D-erythritol 4-phosphate + NADP(+) = 1-deoxy-D-xylulose 5-phosphate + NADPH + H(+)</text>
        <dbReference type="Rhea" id="RHEA:13717"/>
        <dbReference type="ChEBI" id="CHEBI:15378"/>
        <dbReference type="ChEBI" id="CHEBI:57783"/>
        <dbReference type="ChEBI" id="CHEBI:57792"/>
        <dbReference type="ChEBI" id="CHEBI:58262"/>
        <dbReference type="ChEBI" id="CHEBI:58349"/>
        <dbReference type="EC" id="1.1.1.267"/>
    </reaction>
    <physiologicalReaction direction="right-to-left" evidence="8">
        <dbReference type="Rhea" id="RHEA:13719"/>
    </physiologicalReaction>
</comment>
<dbReference type="EC" id="1.1.1.267" evidence="9"/>
<keyword evidence="13" id="KW-0413">Isomerase</keyword>
<dbReference type="NCBIfam" id="TIGR00243">
    <property type="entry name" value="Dxr"/>
    <property type="match status" value="1"/>
</dbReference>
<dbReference type="EMBL" id="AQQR01000001">
    <property type="protein sequence ID" value="OWU77470.1"/>
    <property type="molecule type" value="Genomic_DNA"/>
</dbReference>
<feature type="binding site" evidence="9">
    <location>
        <position position="215"/>
    </location>
    <ligand>
        <name>1-deoxy-D-xylulose 5-phosphate</name>
        <dbReference type="ChEBI" id="CHEBI:57792"/>
    </ligand>
</feature>
<feature type="binding site" evidence="9">
    <location>
        <position position="149"/>
    </location>
    <ligand>
        <name>Mn(2+)</name>
        <dbReference type="ChEBI" id="CHEBI:29035"/>
    </ligand>
</feature>
<dbReference type="Pfam" id="PF02670">
    <property type="entry name" value="DXP_reductoisom"/>
    <property type="match status" value="1"/>
</dbReference>
<feature type="binding site" evidence="9">
    <location>
        <position position="202"/>
    </location>
    <ligand>
        <name>NADPH</name>
        <dbReference type="ChEBI" id="CHEBI:57783"/>
    </ligand>
</feature>
<dbReference type="GO" id="GO:0030604">
    <property type="term" value="F:1-deoxy-D-xylulose-5-phosphate reductoisomerase activity"/>
    <property type="evidence" value="ECO:0007669"/>
    <property type="project" value="UniProtKB-UniRule"/>
</dbReference>
<feature type="binding site" evidence="9">
    <location>
        <position position="218"/>
    </location>
    <ligand>
        <name>Mn(2+)</name>
        <dbReference type="ChEBI" id="CHEBI:29035"/>
    </ligand>
</feature>
<evidence type="ECO:0000256" key="7">
    <source>
        <dbReference type="ARBA" id="ARBA00023229"/>
    </source>
</evidence>
<evidence type="ECO:0000256" key="4">
    <source>
        <dbReference type="ARBA" id="ARBA00022857"/>
    </source>
</evidence>
<feature type="binding site" evidence="9">
    <location>
        <position position="36"/>
    </location>
    <ligand>
        <name>NADPH</name>
        <dbReference type="ChEBI" id="CHEBI:57783"/>
    </ligand>
</feature>
<dbReference type="Proteomes" id="UP000215377">
    <property type="component" value="Unassembled WGS sequence"/>
</dbReference>
<dbReference type="InterPro" id="IPR013512">
    <property type="entry name" value="DXP_reductoisomerase_N"/>
</dbReference>
<dbReference type="PANTHER" id="PTHR30525">
    <property type="entry name" value="1-DEOXY-D-XYLULOSE 5-PHOSPHATE REDUCTOISOMERASE"/>
    <property type="match status" value="1"/>
</dbReference>
<evidence type="ECO:0000256" key="3">
    <source>
        <dbReference type="ARBA" id="ARBA00022723"/>
    </source>
</evidence>
<evidence type="ECO:0000256" key="5">
    <source>
        <dbReference type="ARBA" id="ARBA00023002"/>
    </source>
</evidence>
<evidence type="ECO:0000256" key="1">
    <source>
        <dbReference type="ARBA" id="ARBA00005094"/>
    </source>
</evidence>
<feature type="domain" description="1-deoxy-D-xylulose 5-phosphate reductoisomerase C-terminal" evidence="11">
    <location>
        <begin position="143"/>
        <end position="226"/>
    </location>
</feature>
<feature type="binding site" evidence="9">
    <location>
        <position position="12"/>
    </location>
    <ligand>
        <name>NADPH</name>
        <dbReference type="ChEBI" id="CHEBI:57783"/>
    </ligand>
</feature>
<evidence type="ECO:0000256" key="6">
    <source>
        <dbReference type="ARBA" id="ARBA00023211"/>
    </source>
</evidence>
<feature type="binding site" evidence="9">
    <location>
        <position position="147"/>
    </location>
    <ligand>
        <name>Mn(2+)</name>
        <dbReference type="ChEBI" id="CHEBI:29035"/>
    </ligand>
</feature>
<feature type="binding site" evidence="9">
    <location>
        <position position="10"/>
    </location>
    <ligand>
        <name>NADPH</name>
        <dbReference type="ChEBI" id="CHEBI:57783"/>
    </ligand>
</feature>
<dbReference type="InterPro" id="IPR013644">
    <property type="entry name" value="DXP_reductoisomerase_C"/>
</dbReference>
<keyword evidence="6 9" id="KW-0464">Manganese</keyword>
<comment type="function">
    <text evidence="9">Catalyzes the NADPH-dependent rearrangement and reduction of 1-deoxy-D-xylulose-5-phosphate (DXP) to 2-C-methyl-D-erythritol 4-phosphate (MEP).</text>
</comment>
<feature type="binding site" evidence="9">
    <location>
        <position position="214"/>
    </location>
    <ligand>
        <name>1-deoxy-D-xylulose 5-phosphate</name>
        <dbReference type="ChEBI" id="CHEBI:57792"/>
    </ligand>
</feature>
<feature type="binding site" evidence="9">
    <location>
        <position position="148"/>
    </location>
    <ligand>
        <name>1-deoxy-D-xylulose 5-phosphate</name>
        <dbReference type="ChEBI" id="CHEBI:57792"/>
    </ligand>
</feature>
<proteinExistence type="inferred from homology"/>
<dbReference type="SUPFAM" id="SSF51735">
    <property type="entry name" value="NAD(P)-binding Rossmann-fold domains"/>
    <property type="match status" value="1"/>
</dbReference>
<evidence type="ECO:0000259" key="12">
    <source>
        <dbReference type="Pfam" id="PF13288"/>
    </source>
</evidence>
<gene>
    <name evidence="9" type="primary">dxr</name>
    <name evidence="13" type="ORF">ATO3_01835</name>
</gene>
<feature type="binding site" evidence="9">
    <location>
        <position position="218"/>
    </location>
    <ligand>
        <name>1-deoxy-D-xylulose 5-phosphate</name>
        <dbReference type="ChEBI" id="CHEBI:57792"/>
    </ligand>
</feature>
<dbReference type="RefSeq" id="WP_088648085.1">
    <property type="nucleotide sequence ID" value="NZ_AQQR01000001.1"/>
</dbReference>
<dbReference type="FunFam" id="3.40.50.720:FF:000045">
    <property type="entry name" value="1-deoxy-D-xylulose 5-phosphate reductoisomerase"/>
    <property type="match status" value="1"/>
</dbReference>
<dbReference type="AlphaFoldDB" id="A0A225NT14"/>
<dbReference type="InterPro" id="IPR036169">
    <property type="entry name" value="DXPR_C_sf"/>
</dbReference>
<dbReference type="OrthoDB" id="9806546at2"/>
<protein>
    <recommendedName>
        <fullName evidence="9">1-deoxy-D-xylulose 5-phosphate reductoisomerase</fullName>
        <shortName evidence="9">DXP reductoisomerase</shortName>
        <ecNumber evidence="9">1.1.1.267</ecNumber>
    </recommendedName>
    <alternativeName>
        <fullName evidence="9">1-deoxyxylulose-5-phosphate reductoisomerase</fullName>
    </alternativeName>
    <alternativeName>
        <fullName evidence="9">2-C-methyl-D-erythritol 4-phosphate synthase</fullName>
    </alternativeName>
</protein>
<dbReference type="Gene3D" id="1.10.1740.10">
    <property type="match status" value="1"/>
</dbReference>
<keyword evidence="3 9" id="KW-0479">Metal-binding</keyword>
<reference evidence="13 14" key="1">
    <citation type="submission" date="2013-04" db="EMBL/GenBank/DDBJ databases">
        <title>Oceanicola sp. 22II1-22F33 Genome Sequencing.</title>
        <authorList>
            <person name="Lai Q."/>
            <person name="Li G."/>
            <person name="Shao Z."/>
        </authorList>
    </citation>
    <scope>NUCLEOTIDE SEQUENCE [LARGE SCALE GENOMIC DNA]</scope>
    <source>
        <strain evidence="13 14">22II1-22F33</strain>
    </source>
</reference>
<dbReference type="HAMAP" id="MF_00183">
    <property type="entry name" value="DXP_reductoisom"/>
    <property type="match status" value="1"/>
</dbReference>
<feature type="domain" description="DXP reductoisomerase C-terminal" evidence="12">
    <location>
        <begin position="259"/>
        <end position="379"/>
    </location>
</feature>
<feature type="domain" description="1-deoxy-D-xylulose 5-phosphate reductoisomerase N-terminal" evidence="10">
    <location>
        <begin position="4"/>
        <end position="129"/>
    </location>
</feature>
<organism evidence="13 14">
    <name type="scientific">Marinibacterium profundimaris</name>
    <dbReference type="NCBI Taxonomy" id="1679460"/>
    <lineage>
        <taxon>Bacteria</taxon>
        <taxon>Pseudomonadati</taxon>
        <taxon>Pseudomonadota</taxon>
        <taxon>Alphaproteobacteria</taxon>
        <taxon>Rhodobacterales</taxon>
        <taxon>Paracoccaceae</taxon>
        <taxon>Marinibacterium</taxon>
    </lineage>
</organism>
<feature type="binding site" evidence="9">
    <location>
        <position position="13"/>
    </location>
    <ligand>
        <name>NADPH</name>
        <dbReference type="ChEBI" id="CHEBI:57783"/>
    </ligand>
</feature>
<dbReference type="SUPFAM" id="SSF55347">
    <property type="entry name" value="Glyceraldehyde-3-phosphate dehydrogenase-like, C-terminal domain"/>
    <property type="match status" value="1"/>
</dbReference>
<dbReference type="SUPFAM" id="SSF69055">
    <property type="entry name" value="1-deoxy-D-xylulose-5-phosphate reductoisomerase, C-terminal domain"/>
    <property type="match status" value="1"/>
</dbReference>
<dbReference type="Gene3D" id="3.40.50.720">
    <property type="entry name" value="NAD(P)-binding Rossmann-like Domain"/>
    <property type="match status" value="1"/>
</dbReference>
<feature type="binding site" evidence="9">
    <location>
        <position position="209"/>
    </location>
    <ligand>
        <name>1-deoxy-D-xylulose 5-phosphate</name>
        <dbReference type="ChEBI" id="CHEBI:57792"/>
    </ligand>
</feature>
<feature type="binding site" evidence="9">
    <location>
        <position position="38"/>
    </location>
    <ligand>
        <name>NADPH</name>
        <dbReference type="ChEBI" id="CHEBI:57783"/>
    </ligand>
</feature>